<dbReference type="RefSeq" id="WP_132858918.1">
    <property type="nucleotide sequence ID" value="NZ_SMGR01000001.1"/>
</dbReference>
<protein>
    <submittedName>
        <fullName evidence="1">Sulfotransferase family protein</fullName>
    </submittedName>
</protein>
<dbReference type="Gene3D" id="3.40.50.300">
    <property type="entry name" value="P-loop containing nucleotide triphosphate hydrolases"/>
    <property type="match status" value="2"/>
</dbReference>
<evidence type="ECO:0000313" key="1">
    <source>
        <dbReference type="EMBL" id="TCL08824.1"/>
    </source>
</evidence>
<dbReference type="GO" id="GO:0016740">
    <property type="term" value="F:transferase activity"/>
    <property type="evidence" value="ECO:0007669"/>
    <property type="project" value="UniProtKB-KW"/>
</dbReference>
<name>A0A4R1NKR3_9RHOB</name>
<dbReference type="OrthoDB" id="288532at2"/>
<accession>A0A4R1NKR3</accession>
<dbReference type="AlphaFoldDB" id="A0A4R1NKR3"/>
<organism evidence="1 2">
    <name type="scientific">Shimia isoporae</name>
    <dbReference type="NCBI Taxonomy" id="647720"/>
    <lineage>
        <taxon>Bacteria</taxon>
        <taxon>Pseudomonadati</taxon>
        <taxon>Pseudomonadota</taxon>
        <taxon>Alphaproteobacteria</taxon>
        <taxon>Rhodobacterales</taxon>
        <taxon>Roseobacteraceae</taxon>
    </lineage>
</organism>
<gene>
    <name evidence="1" type="ORF">BXY66_0864</name>
</gene>
<sequence length="491" mass="54928">MIICHPLKLIFIKTKKTAGTSFEIALSRFCGPECVITPISNVDENLRKDRTGKTAQNHAAQVWPDGSETHSNFYNHIPAAEVRRMVPAKIWDNYRKITIVRDPFDAAISRYWWEGGDKTGLDFGTFVDAARVLLGENDIIAPLDGSVELDDYLRYENLSAEIETLKIDGLGKEFSGLRAKSNQRPDKGAGVSETYATFPKAADIVADECAHLLQRFGYSKPVTAVASVGDGTDEQVIFTLSAGRTGTAWLARLLDDNLDLKSIHEPLLPSDFGTEMPDIRTMREFNSYGITRNVRDFWSKKLGSISGGYAESNHTLGKCGLIETLALHPLAERTKVVVLRRDIVDQCSSYIARGDFNNVTLEWQWYLSPQYRNVMVDPSAFLPRGAVGRALWYCFEMEARYAYYKQLFGTRIQFVETTLEEVSTLNGAQEFLSNFGHTGPVSLPERANATADQAGLENLKKEIRKIVETIQFDPAKIAESYIRNGKKLALI</sequence>
<comment type="caution">
    <text evidence="1">The sequence shown here is derived from an EMBL/GenBank/DDBJ whole genome shotgun (WGS) entry which is preliminary data.</text>
</comment>
<dbReference type="InterPro" id="IPR027417">
    <property type="entry name" value="P-loop_NTPase"/>
</dbReference>
<dbReference type="EMBL" id="SMGR01000001">
    <property type="protein sequence ID" value="TCL08824.1"/>
    <property type="molecule type" value="Genomic_DNA"/>
</dbReference>
<proteinExistence type="predicted"/>
<dbReference type="Proteomes" id="UP000295673">
    <property type="component" value="Unassembled WGS sequence"/>
</dbReference>
<dbReference type="SUPFAM" id="SSF52540">
    <property type="entry name" value="P-loop containing nucleoside triphosphate hydrolases"/>
    <property type="match status" value="2"/>
</dbReference>
<reference evidence="1 2" key="1">
    <citation type="submission" date="2019-03" db="EMBL/GenBank/DDBJ databases">
        <title>Genomic Encyclopedia of Archaeal and Bacterial Type Strains, Phase II (KMG-II): from individual species to whole genera.</title>
        <authorList>
            <person name="Goeker M."/>
        </authorList>
    </citation>
    <scope>NUCLEOTIDE SEQUENCE [LARGE SCALE GENOMIC DNA]</scope>
    <source>
        <strain evidence="1 2">DSM 26433</strain>
    </source>
</reference>
<keyword evidence="2" id="KW-1185">Reference proteome</keyword>
<keyword evidence="1" id="KW-0808">Transferase</keyword>
<evidence type="ECO:0000313" key="2">
    <source>
        <dbReference type="Proteomes" id="UP000295673"/>
    </source>
</evidence>